<dbReference type="PATRIC" id="fig|187330.3.peg.4326"/>
<dbReference type="PANTHER" id="PTHR46470">
    <property type="entry name" value="N-ACYLNEURAMINATE-9-PHOSPHATASE"/>
    <property type="match status" value="1"/>
</dbReference>
<dbReference type="NCBIfam" id="TIGR01549">
    <property type="entry name" value="HAD-SF-IA-v1"/>
    <property type="match status" value="1"/>
</dbReference>
<organism evidence="4 5">
    <name type="scientific">Pseudoalteromonas porphyrae</name>
    <dbReference type="NCBI Taxonomy" id="187330"/>
    <lineage>
        <taxon>Bacteria</taxon>
        <taxon>Pseudomonadati</taxon>
        <taxon>Pseudomonadota</taxon>
        <taxon>Gammaproteobacteria</taxon>
        <taxon>Alteromonadales</taxon>
        <taxon>Pseudoalteromonadaceae</taxon>
        <taxon>Pseudoalteromonas</taxon>
    </lineage>
</organism>
<dbReference type="RefSeq" id="WP_054205242.1">
    <property type="nucleotide sequence ID" value="NZ_LHPH01000011.1"/>
</dbReference>
<dbReference type="EMBL" id="LHPH01000011">
    <property type="protein sequence ID" value="KPH62906.1"/>
    <property type="molecule type" value="Genomic_DNA"/>
</dbReference>
<dbReference type="SUPFAM" id="SSF56784">
    <property type="entry name" value="HAD-like"/>
    <property type="match status" value="1"/>
</dbReference>
<dbReference type="OrthoDB" id="367448at2"/>
<reference evidence="4 5" key="1">
    <citation type="submission" date="2015-08" db="EMBL/GenBank/DDBJ databases">
        <title>Draft Genome Sequence of Pseudoalteromonas porphyrae UCD-SED14.</title>
        <authorList>
            <person name="Coil D.A."/>
            <person name="Jospin G."/>
            <person name="Lee R.D."/>
            <person name="Eisen J.A."/>
        </authorList>
    </citation>
    <scope>NUCLEOTIDE SEQUENCE [LARGE SCALE GENOMIC DNA]</scope>
    <source>
        <strain evidence="4 5">UCD-SED14</strain>
    </source>
</reference>
<name>A0A0N1MUP7_9GAMM</name>
<gene>
    <name evidence="4" type="ORF">ADS77_10990</name>
</gene>
<dbReference type="NCBIfam" id="TIGR01509">
    <property type="entry name" value="HAD-SF-IA-v3"/>
    <property type="match status" value="1"/>
</dbReference>
<evidence type="ECO:0000313" key="5">
    <source>
        <dbReference type="Proteomes" id="UP000037848"/>
    </source>
</evidence>
<evidence type="ECO:0000313" key="4">
    <source>
        <dbReference type="EMBL" id="KPH62906.1"/>
    </source>
</evidence>
<dbReference type="SFLD" id="SFLDS00003">
    <property type="entry name" value="Haloacid_Dehalogenase"/>
    <property type="match status" value="1"/>
</dbReference>
<accession>A0A0N1MUP7</accession>
<dbReference type="InterPro" id="IPR023214">
    <property type="entry name" value="HAD_sf"/>
</dbReference>
<dbReference type="GO" id="GO:0016787">
    <property type="term" value="F:hydrolase activity"/>
    <property type="evidence" value="ECO:0007669"/>
    <property type="project" value="UniProtKB-KW"/>
</dbReference>
<dbReference type="GO" id="GO:0009231">
    <property type="term" value="P:riboflavin biosynthetic process"/>
    <property type="evidence" value="ECO:0007669"/>
    <property type="project" value="TreeGrafter"/>
</dbReference>
<dbReference type="InterPro" id="IPR006439">
    <property type="entry name" value="HAD-SF_hydro_IA"/>
</dbReference>
<keyword evidence="3" id="KW-0460">Magnesium</keyword>
<evidence type="ECO:0000256" key="1">
    <source>
        <dbReference type="ARBA" id="ARBA00001946"/>
    </source>
</evidence>
<evidence type="ECO:0000256" key="3">
    <source>
        <dbReference type="ARBA" id="ARBA00022842"/>
    </source>
</evidence>
<dbReference type="PANTHER" id="PTHR46470:SF4">
    <property type="entry name" value="5-AMINO-6-(5-PHOSPHO-D-RIBITYLAMINO)URACIL PHOSPHATASE YIGB"/>
    <property type="match status" value="1"/>
</dbReference>
<sequence length="240" mass="26975">MIRFNRAISPFSVLSFDLDDTLYNNRPIIKAAVQAQFDYLNSLTQWQAQGRHYWQQCRDQAAQSNPALIDNVTLWRKHTLMLGLSKIGYQDAELEYHVNNAYTAFTDARSNIVVSEQVLELLSQLAKQYRLIAITNGNADVEQFNLKGVFELVLQAGMHGKAKPHPTMFEQACAYLNVAPQQILHIGDSLDSDVHGAHNAGCQSVWLNDQHINYAYKGLPDIEIANVFALKQLLNSASGQ</sequence>
<dbReference type="Pfam" id="PF00702">
    <property type="entry name" value="Hydrolase"/>
    <property type="match status" value="1"/>
</dbReference>
<dbReference type="Gene3D" id="1.20.120.1600">
    <property type="match status" value="1"/>
</dbReference>
<dbReference type="Proteomes" id="UP000037848">
    <property type="component" value="Unassembled WGS sequence"/>
</dbReference>
<comment type="cofactor">
    <cofactor evidence="1">
        <name>Mg(2+)</name>
        <dbReference type="ChEBI" id="CHEBI:18420"/>
    </cofactor>
</comment>
<keyword evidence="5" id="KW-1185">Reference proteome</keyword>
<dbReference type="InterPro" id="IPR036412">
    <property type="entry name" value="HAD-like_sf"/>
</dbReference>
<protein>
    <submittedName>
        <fullName evidence="4">Haloacid dehalogenase</fullName>
    </submittedName>
</protein>
<evidence type="ECO:0000256" key="2">
    <source>
        <dbReference type="ARBA" id="ARBA00022801"/>
    </source>
</evidence>
<dbReference type="AlphaFoldDB" id="A0A0N1MUP7"/>
<proteinExistence type="predicted"/>
<comment type="caution">
    <text evidence="4">The sequence shown here is derived from an EMBL/GenBank/DDBJ whole genome shotgun (WGS) entry which is preliminary data.</text>
</comment>
<keyword evidence="2" id="KW-0378">Hydrolase</keyword>
<dbReference type="STRING" id="187330.AMS58_11760"/>
<dbReference type="SFLD" id="SFLDG01129">
    <property type="entry name" value="C1.5:_HAD__Beta-PGM__Phosphata"/>
    <property type="match status" value="1"/>
</dbReference>
<dbReference type="Gene3D" id="3.40.50.1000">
    <property type="entry name" value="HAD superfamily/HAD-like"/>
    <property type="match status" value="1"/>
</dbReference>
<dbReference type="InterPro" id="IPR051400">
    <property type="entry name" value="HAD-like_hydrolase"/>
</dbReference>